<organism evidence="4 5">
    <name type="scientific">Deinococcus radiopugnans ATCC 19172</name>
    <dbReference type="NCBI Taxonomy" id="585398"/>
    <lineage>
        <taxon>Bacteria</taxon>
        <taxon>Thermotogati</taxon>
        <taxon>Deinococcota</taxon>
        <taxon>Deinococci</taxon>
        <taxon>Deinococcales</taxon>
        <taxon>Deinococcaceae</taxon>
        <taxon>Deinococcus</taxon>
    </lineage>
</organism>
<evidence type="ECO:0000313" key="6">
    <source>
        <dbReference type="Proteomes" id="UP000629870"/>
    </source>
</evidence>
<dbReference type="GO" id="GO:0043190">
    <property type="term" value="C:ATP-binding cassette (ABC) transporter complex"/>
    <property type="evidence" value="ECO:0007669"/>
    <property type="project" value="InterPro"/>
</dbReference>
<sequence length="572" mass="63586">MKRALSILTLALLPTATAATPSNALVIQTATDIPTLDPVMTYDTGSGQYVENIYETLYQYKGSSVKDLQPLLATGHKASNGGKTHTFDLRKNVKFHSGNPFTCADAEYTFRRALVVNAAESWTWFLSEPLLGTPDNALNDKSITWARITKAVACNTQNQLVFNLAAVDPAFLAKLVFVGASIVDRQHAIKIGEWDGTEKTWKSWVGKNLNDSALSKNPSGTGAYTLVKRDANNTVLRAFPGYWGGAPALQNVIVQRVVEQATRLEALKRGDADIVETGPRPVLAQLRGQPGLRIIDDLPNNTASVIFMNEKISDARALGSGKLDGQGIPADFFSDVNVRRAFSYAMDYGRYIKEVQLGQGMQRTMALPDSFPGYDPKVKKYAFDPKKAEQYFKRAFGGQLWKNGFTFTAHYRAGAVAQQTLMELLKQAVESINPRFKVNVEGKQWSEMLRDSKDGREAMILIAWVPDYADPDNFINTFYSSQGFYSPRLNFKDATIDAWVRQARSTTDSAKRDRLYSLIGNRAFEQAPFLLMPAGIGFTVVRDNLRGVSAEQFNPMLSFSYTGTYWRELSKK</sequence>
<reference evidence="4 5" key="1">
    <citation type="submission" date="2019-06" db="EMBL/GenBank/DDBJ databases">
        <title>Genome sequence of Deinococcus radiopugnans ATCC 19172.</title>
        <authorList>
            <person name="Maclea K.S."/>
            <person name="Maynard C.R."/>
        </authorList>
    </citation>
    <scope>NUCLEOTIDE SEQUENCE [LARGE SCALE GENOMIC DNA]</scope>
    <source>
        <strain evidence="4 5">ATCC 19172</strain>
    </source>
</reference>
<feature type="domain" description="Solute-binding protein family 5" evidence="2">
    <location>
        <begin position="68"/>
        <end position="484"/>
    </location>
</feature>
<dbReference type="CDD" id="cd08512">
    <property type="entry name" value="PBP2_NikA_DppA_OppA_like_7"/>
    <property type="match status" value="1"/>
</dbReference>
<dbReference type="OrthoDB" id="9796817at2"/>
<accession>A0A5C4YA96</accession>
<dbReference type="Proteomes" id="UP000629870">
    <property type="component" value="Unassembled WGS sequence"/>
</dbReference>
<comment type="caution">
    <text evidence="4">The sequence shown here is derived from an EMBL/GenBank/DDBJ whole genome shotgun (WGS) entry which is preliminary data.</text>
</comment>
<dbReference type="GO" id="GO:0015833">
    <property type="term" value="P:peptide transport"/>
    <property type="evidence" value="ECO:0007669"/>
    <property type="project" value="TreeGrafter"/>
</dbReference>
<dbReference type="AlphaFoldDB" id="A0A5C4YA96"/>
<dbReference type="InterPro" id="IPR030678">
    <property type="entry name" value="Peptide/Ni-bd"/>
</dbReference>
<dbReference type="Gene3D" id="3.40.190.10">
    <property type="entry name" value="Periplasmic binding protein-like II"/>
    <property type="match status" value="1"/>
</dbReference>
<evidence type="ECO:0000313" key="4">
    <source>
        <dbReference type="EMBL" id="TNM72905.1"/>
    </source>
</evidence>
<feature type="chain" id="PRO_5022972643" evidence="1">
    <location>
        <begin position="19"/>
        <end position="572"/>
    </location>
</feature>
<dbReference type="RefSeq" id="WP_139399777.1">
    <property type="nucleotide sequence ID" value="NZ_JACHEW010000002.1"/>
</dbReference>
<feature type="signal peptide" evidence="1">
    <location>
        <begin position="1"/>
        <end position="18"/>
    </location>
</feature>
<dbReference type="Gene3D" id="3.90.76.10">
    <property type="entry name" value="Dipeptide-binding Protein, Domain 1"/>
    <property type="match status" value="1"/>
</dbReference>
<dbReference type="PANTHER" id="PTHR30290:SF34">
    <property type="entry name" value="ABC TRANSPORTER, PERIPLASMIC OLIGO-PEPTIDE BINDING PROTEIN, PUTATIVE-RELATED"/>
    <property type="match status" value="1"/>
</dbReference>
<protein>
    <submittedName>
        <fullName evidence="4">ABC transporter substrate-binding protein</fullName>
    </submittedName>
    <submittedName>
        <fullName evidence="3">Peptide/nickel transport system substrate-binding protein</fullName>
    </submittedName>
</protein>
<name>A0A5C4YA96_9DEIO</name>
<dbReference type="PIRSF" id="PIRSF002741">
    <property type="entry name" value="MppA"/>
    <property type="match status" value="1"/>
</dbReference>
<dbReference type="GO" id="GO:1904680">
    <property type="term" value="F:peptide transmembrane transporter activity"/>
    <property type="evidence" value="ECO:0007669"/>
    <property type="project" value="TreeGrafter"/>
</dbReference>
<dbReference type="GO" id="GO:0042597">
    <property type="term" value="C:periplasmic space"/>
    <property type="evidence" value="ECO:0007669"/>
    <property type="project" value="UniProtKB-ARBA"/>
</dbReference>
<gene>
    <name evidence="4" type="ORF">FHR04_00290</name>
    <name evidence="3" type="ORF">HNQ04_000637</name>
</gene>
<evidence type="ECO:0000313" key="5">
    <source>
        <dbReference type="Proteomes" id="UP000313988"/>
    </source>
</evidence>
<proteinExistence type="predicted"/>
<dbReference type="SUPFAM" id="SSF53850">
    <property type="entry name" value="Periplasmic binding protein-like II"/>
    <property type="match status" value="1"/>
</dbReference>
<keyword evidence="1" id="KW-0732">Signal</keyword>
<dbReference type="InterPro" id="IPR039424">
    <property type="entry name" value="SBP_5"/>
</dbReference>
<dbReference type="EMBL" id="VDMO01000001">
    <property type="protein sequence ID" value="TNM72905.1"/>
    <property type="molecule type" value="Genomic_DNA"/>
</dbReference>
<evidence type="ECO:0000256" key="1">
    <source>
        <dbReference type="SAM" id="SignalP"/>
    </source>
</evidence>
<dbReference type="Gene3D" id="3.10.105.10">
    <property type="entry name" value="Dipeptide-binding Protein, Domain 3"/>
    <property type="match status" value="1"/>
</dbReference>
<evidence type="ECO:0000313" key="3">
    <source>
        <dbReference type="EMBL" id="MBB6015408.1"/>
    </source>
</evidence>
<dbReference type="Pfam" id="PF00496">
    <property type="entry name" value="SBP_bac_5"/>
    <property type="match status" value="1"/>
</dbReference>
<reference evidence="3 6" key="2">
    <citation type="submission" date="2020-08" db="EMBL/GenBank/DDBJ databases">
        <title>Genomic Encyclopedia of Type Strains, Phase IV (KMG-IV): sequencing the most valuable type-strain genomes for metagenomic binning, comparative biology and taxonomic classification.</title>
        <authorList>
            <person name="Goeker M."/>
        </authorList>
    </citation>
    <scope>NUCLEOTIDE SEQUENCE [LARGE SCALE GENOMIC DNA]</scope>
    <source>
        <strain evidence="3 6">DSM 12027</strain>
    </source>
</reference>
<dbReference type="Proteomes" id="UP000313988">
    <property type="component" value="Unassembled WGS sequence"/>
</dbReference>
<keyword evidence="6" id="KW-1185">Reference proteome</keyword>
<dbReference type="EMBL" id="JACHEW010000002">
    <property type="protein sequence ID" value="MBB6015408.1"/>
    <property type="molecule type" value="Genomic_DNA"/>
</dbReference>
<dbReference type="PANTHER" id="PTHR30290">
    <property type="entry name" value="PERIPLASMIC BINDING COMPONENT OF ABC TRANSPORTER"/>
    <property type="match status" value="1"/>
</dbReference>
<dbReference type="InterPro" id="IPR000914">
    <property type="entry name" value="SBP_5_dom"/>
</dbReference>
<evidence type="ECO:0000259" key="2">
    <source>
        <dbReference type="Pfam" id="PF00496"/>
    </source>
</evidence>